<evidence type="ECO:0000313" key="4">
    <source>
        <dbReference type="Proteomes" id="UP000307943"/>
    </source>
</evidence>
<organism evidence="3 4">
    <name type="scientific">Paenibacillus hemerocallicola</name>
    <dbReference type="NCBI Taxonomy" id="1172614"/>
    <lineage>
        <taxon>Bacteria</taxon>
        <taxon>Bacillati</taxon>
        <taxon>Bacillota</taxon>
        <taxon>Bacilli</taxon>
        <taxon>Bacillales</taxon>
        <taxon>Paenibacillaceae</taxon>
        <taxon>Paenibacillus</taxon>
    </lineage>
</organism>
<comment type="similarity">
    <text evidence="1">Belongs to the sulfatase family.</text>
</comment>
<dbReference type="RefSeq" id="WP_139600666.1">
    <property type="nucleotide sequence ID" value="NZ_VDCQ01000003.1"/>
</dbReference>
<gene>
    <name evidence="3" type="ORF">FE784_03160</name>
</gene>
<dbReference type="CDD" id="cd16148">
    <property type="entry name" value="sulfatase_like"/>
    <property type="match status" value="1"/>
</dbReference>
<evidence type="ECO:0000259" key="2">
    <source>
        <dbReference type="Pfam" id="PF00884"/>
    </source>
</evidence>
<evidence type="ECO:0000256" key="1">
    <source>
        <dbReference type="ARBA" id="ARBA00008779"/>
    </source>
</evidence>
<dbReference type="SUPFAM" id="SSF53649">
    <property type="entry name" value="Alkaline phosphatase-like"/>
    <property type="match status" value="1"/>
</dbReference>
<dbReference type="Proteomes" id="UP000307943">
    <property type="component" value="Unassembled WGS sequence"/>
</dbReference>
<name>A0A5C4TF79_9BACL</name>
<dbReference type="PANTHER" id="PTHR42693">
    <property type="entry name" value="ARYLSULFATASE FAMILY MEMBER"/>
    <property type="match status" value="1"/>
</dbReference>
<protein>
    <submittedName>
        <fullName evidence="3">Sulfatase</fullName>
    </submittedName>
</protein>
<dbReference type="OrthoDB" id="9762324at2"/>
<dbReference type="InterPro" id="IPR000917">
    <property type="entry name" value="Sulfatase_N"/>
</dbReference>
<accession>A0A5C4TF79</accession>
<dbReference type="Gene3D" id="3.40.720.10">
    <property type="entry name" value="Alkaline Phosphatase, subunit A"/>
    <property type="match status" value="1"/>
</dbReference>
<dbReference type="InterPro" id="IPR017850">
    <property type="entry name" value="Alkaline_phosphatase_core_sf"/>
</dbReference>
<feature type="domain" description="Sulfatase N-terminal" evidence="2">
    <location>
        <begin position="4"/>
        <end position="334"/>
    </location>
</feature>
<dbReference type="InterPro" id="IPR050738">
    <property type="entry name" value="Sulfatase"/>
</dbReference>
<dbReference type="GO" id="GO:0004065">
    <property type="term" value="F:arylsulfatase activity"/>
    <property type="evidence" value="ECO:0007669"/>
    <property type="project" value="TreeGrafter"/>
</dbReference>
<dbReference type="EMBL" id="VDCQ01000003">
    <property type="protein sequence ID" value="TNJ67763.1"/>
    <property type="molecule type" value="Genomic_DNA"/>
</dbReference>
<keyword evidence="4" id="KW-1185">Reference proteome</keyword>
<sequence length="497" mass="57745">MKAILVLFDSLNRHMLEPYGCDWVHTPNFKRLSERTVRFTRSYVGSMPCMPARRDLHTGRLNFLHNSWGPLEPFDRSVPELLSRAGTYTHLVSDHYHYWEAGGATYHTKYDSWEFSRGQEGDPWKGEVKDPVLTGHSDRFNGHALRRLRQDRINRTYMQKEEDHSQSRTFRDGIEFIDTNHSEDNWFLQIEAFDPHEPFFAPESYKKLYSHVYEGPDFDWVRPGPVTETPDQVNHLRHEYAALVSMCDAQLGRVMDRMDQYGMWEDTMLIVATDHGYLLSEHDYWGKNVMPLYAELSNTPLFIWDPRTRQAGRTCDALVQWIDLAPTLLGYFGVSVPSTMLGHDLVPVYGSDETKRDAILFGYHGAHVNCTDGRYVYMRAPVRADNTPLYDYTLMPSHMNAMYTVEELRHIELAEPFSFTQGCRTMKIAASNAIQSHTMGTLLFDLQTDPGQLYPLSDERIEQHMRQLMIRLMQQNDAPPEQYERLGLVPDSIVRTN</sequence>
<reference evidence="3 4" key="1">
    <citation type="submission" date="2019-05" db="EMBL/GenBank/DDBJ databases">
        <title>We sequenced the genome of Paenibacillus hemerocallicola KCTC 33185 for further insight into its adaptation and study the phylogeny of Paenibacillus.</title>
        <authorList>
            <person name="Narsing Rao M.P."/>
        </authorList>
    </citation>
    <scope>NUCLEOTIDE SEQUENCE [LARGE SCALE GENOMIC DNA]</scope>
    <source>
        <strain evidence="3 4">KCTC 33185</strain>
    </source>
</reference>
<dbReference type="Pfam" id="PF00884">
    <property type="entry name" value="Sulfatase"/>
    <property type="match status" value="1"/>
</dbReference>
<dbReference type="AlphaFoldDB" id="A0A5C4TF79"/>
<comment type="caution">
    <text evidence="3">The sequence shown here is derived from an EMBL/GenBank/DDBJ whole genome shotgun (WGS) entry which is preliminary data.</text>
</comment>
<evidence type="ECO:0000313" key="3">
    <source>
        <dbReference type="EMBL" id="TNJ67763.1"/>
    </source>
</evidence>
<proteinExistence type="inferred from homology"/>
<dbReference type="PANTHER" id="PTHR42693:SF33">
    <property type="entry name" value="ARYLSULFATASE"/>
    <property type="match status" value="1"/>
</dbReference>